<accession>R0KV84</accession>
<dbReference type="Proteomes" id="UP000016935">
    <property type="component" value="Unassembled WGS sequence"/>
</dbReference>
<dbReference type="HOGENOM" id="CLU_2484735_0_0_1"/>
<feature type="compositionally biased region" description="Polar residues" evidence="1">
    <location>
        <begin position="26"/>
        <end position="35"/>
    </location>
</feature>
<evidence type="ECO:0000256" key="1">
    <source>
        <dbReference type="SAM" id="MobiDB-lite"/>
    </source>
</evidence>
<evidence type="ECO:0000313" key="3">
    <source>
        <dbReference type="Proteomes" id="UP000016935"/>
    </source>
</evidence>
<dbReference type="RefSeq" id="XP_008020762.1">
    <property type="nucleotide sequence ID" value="XM_008022571.1"/>
</dbReference>
<feature type="region of interest" description="Disordered" evidence="1">
    <location>
        <begin position="1"/>
        <end position="63"/>
    </location>
</feature>
<dbReference type="AlphaFoldDB" id="R0KV84"/>
<keyword evidence="3" id="KW-1185">Reference proteome</keyword>
<evidence type="ECO:0000313" key="2">
    <source>
        <dbReference type="EMBL" id="EOA91637.1"/>
    </source>
</evidence>
<reference evidence="2 3" key="1">
    <citation type="journal article" date="2012" name="PLoS Pathog.">
        <title>Diverse lifestyles and strategies of plant pathogenesis encoded in the genomes of eighteen Dothideomycetes fungi.</title>
        <authorList>
            <person name="Ohm R.A."/>
            <person name="Feau N."/>
            <person name="Henrissat B."/>
            <person name="Schoch C.L."/>
            <person name="Horwitz B.A."/>
            <person name="Barry K.W."/>
            <person name="Condon B.J."/>
            <person name="Copeland A.C."/>
            <person name="Dhillon B."/>
            <person name="Glaser F."/>
            <person name="Hesse C.N."/>
            <person name="Kosti I."/>
            <person name="LaButti K."/>
            <person name="Lindquist E.A."/>
            <person name="Lucas S."/>
            <person name="Salamov A.A."/>
            <person name="Bradshaw R.E."/>
            <person name="Ciuffetti L."/>
            <person name="Hamelin R.C."/>
            <person name="Kema G.H.J."/>
            <person name="Lawrence C."/>
            <person name="Scott J.A."/>
            <person name="Spatafora J.W."/>
            <person name="Turgeon B.G."/>
            <person name="de Wit P.J.G.M."/>
            <person name="Zhong S."/>
            <person name="Goodwin S.B."/>
            <person name="Grigoriev I.V."/>
        </authorList>
    </citation>
    <scope>NUCLEOTIDE SEQUENCE [LARGE SCALE GENOMIC DNA]</scope>
    <source>
        <strain evidence="3">28A</strain>
    </source>
</reference>
<dbReference type="GeneID" id="19398339"/>
<sequence>MAPTPGTRNEEPGPCRLTRPVDPVASLSTLHSNSRGRGHAPPSFENRIANDIQPQPPTLRLRLPLPTCHDAKMEDMTISSIPARGGK</sequence>
<protein>
    <submittedName>
        <fullName evidence="2">Uncharacterized protein</fullName>
    </submittedName>
</protein>
<name>R0KV84_EXST2</name>
<organism evidence="2 3">
    <name type="scientific">Exserohilum turcicum (strain 28A)</name>
    <name type="common">Northern leaf blight fungus</name>
    <name type="synonym">Setosphaeria turcica</name>
    <dbReference type="NCBI Taxonomy" id="671987"/>
    <lineage>
        <taxon>Eukaryota</taxon>
        <taxon>Fungi</taxon>
        <taxon>Dikarya</taxon>
        <taxon>Ascomycota</taxon>
        <taxon>Pezizomycotina</taxon>
        <taxon>Dothideomycetes</taxon>
        <taxon>Pleosporomycetidae</taxon>
        <taxon>Pleosporales</taxon>
        <taxon>Pleosporineae</taxon>
        <taxon>Pleosporaceae</taxon>
        <taxon>Exserohilum</taxon>
    </lineage>
</organism>
<gene>
    <name evidence="2" type="ORF">SETTUDRAFT_162290</name>
</gene>
<reference evidence="2 3" key="2">
    <citation type="journal article" date="2013" name="PLoS Genet.">
        <title>Comparative genome structure, secondary metabolite, and effector coding capacity across Cochliobolus pathogens.</title>
        <authorList>
            <person name="Condon B.J."/>
            <person name="Leng Y."/>
            <person name="Wu D."/>
            <person name="Bushley K.E."/>
            <person name="Ohm R.A."/>
            <person name="Otillar R."/>
            <person name="Martin J."/>
            <person name="Schackwitz W."/>
            <person name="Grimwood J."/>
            <person name="MohdZainudin N."/>
            <person name="Xue C."/>
            <person name="Wang R."/>
            <person name="Manning V.A."/>
            <person name="Dhillon B."/>
            <person name="Tu Z.J."/>
            <person name="Steffenson B.J."/>
            <person name="Salamov A."/>
            <person name="Sun H."/>
            <person name="Lowry S."/>
            <person name="LaButti K."/>
            <person name="Han J."/>
            <person name="Copeland A."/>
            <person name="Lindquist E."/>
            <person name="Barry K."/>
            <person name="Schmutz J."/>
            <person name="Baker S.E."/>
            <person name="Ciuffetti L.M."/>
            <person name="Grigoriev I.V."/>
            <person name="Zhong S."/>
            <person name="Turgeon B.G."/>
        </authorList>
    </citation>
    <scope>NUCLEOTIDE SEQUENCE [LARGE SCALE GENOMIC DNA]</scope>
    <source>
        <strain evidence="3">28A</strain>
    </source>
</reference>
<dbReference type="EMBL" id="KB908481">
    <property type="protein sequence ID" value="EOA91637.1"/>
    <property type="molecule type" value="Genomic_DNA"/>
</dbReference>
<proteinExistence type="predicted"/>